<organism evidence="2 3">
    <name type="scientific">Formimonas warabiya</name>
    <dbReference type="NCBI Taxonomy" id="1761012"/>
    <lineage>
        <taxon>Bacteria</taxon>
        <taxon>Bacillati</taxon>
        <taxon>Bacillota</taxon>
        <taxon>Clostridia</taxon>
        <taxon>Eubacteriales</taxon>
        <taxon>Peptococcaceae</taxon>
        <taxon>Candidatus Formimonas</taxon>
    </lineage>
</organism>
<evidence type="ECO:0000313" key="2">
    <source>
        <dbReference type="EMBL" id="ATW24539.1"/>
    </source>
</evidence>
<dbReference type="EMBL" id="CP017634">
    <property type="protein sequence ID" value="ATW24539.1"/>
    <property type="molecule type" value="Genomic_DNA"/>
</dbReference>
<dbReference type="Pfam" id="PF03793">
    <property type="entry name" value="PASTA"/>
    <property type="match status" value="1"/>
</dbReference>
<evidence type="ECO:0000313" key="3">
    <source>
        <dbReference type="Proteomes" id="UP000323521"/>
    </source>
</evidence>
<evidence type="ECO:0000259" key="1">
    <source>
        <dbReference type="PROSITE" id="PS51178"/>
    </source>
</evidence>
<sequence length="74" mass="8229">MDQEMLSVPVPDVVGLSDEEAKRILEQHGFVVKSVEITKSFKDGQPEGGCRVVRQHASGQDVQLMLAFQKWVCS</sequence>
<feature type="domain" description="PASTA" evidence="1">
    <location>
        <begin position="4"/>
        <end position="68"/>
    </location>
</feature>
<dbReference type="PROSITE" id="PS51178">
    <property type="entry name" value="PASTA"/>
    <property type="match status" value="1"/>
</dbReference>
<protein>
    <recommendedName>
        <fullName evidence="1">PASTA domain-containing protein</fullName>
    </recommendedName>
</protein>
<accession>A0A3G1KPY6</accession>
<dbReference type="AlphaFoldDB" id="A0A3G1KPY6"/>
<proteinExistence type="predicted"/>
<dbReference type="CDD" id="cd06577">
    <property type="entry name" value="PASTA_pknB"/>
    <property type="match status" value="1"/>
</dbReference>
<keyword evidence="3" id="KW-1185">Reference proteome</keyword>
<dbReference type="InterPro" id="IPR005543">
    <property type="entry name" value="PASTA_dom"/>
</dbReference>
<name>A0A3G1KPY6_FORW1</name>
<reference evidence="2 3" key="1">
    <citation type="submission" date="2016-10" db="EMBL/GenBank/DDBJ databases">
        <title>Complete Genome Sequence of Peptococcaceae strain DCMF.</title>
        <authorList>
            <person name="Edwards R.J."/>
            <person name="Holland S.I."/>
            <person name="Deshpande N.P."/>
            <person name="Wong Y.K."/>
            <person name="Ertan H."/>
            <person name="Manefield M."/>
            <person name="Russell T.L."/>
            <person name="Lee M.J."/>
        </authorList>
    </citation>
    <scope>NUCLEOTIDE SEQUENCE [LARGE SCALE GENOMIC DNA]</scope>
    <source>
        <strain evidence="2 3">DCMF</strain>
    </source>
</reference>
<dbReference type="Gene3D" id="3.30.10.20">
    <property type="match status" value="1"/>
</dbReference>
<dbReference type="KEGG" id="fwa:DCMF_06865"/>
<dbReference type="Proteomes" id="UP000323521">
    <property type="component" value="Chromosome"/>
</dbReference>
<gene>
    <name evidence="2" type="ORF">DCMF_06865</name>
</gene>